<proteinExistence type="predicted"/>
<dbReference type="PROSITE" id="PS50011">
    <property type="entry name" value="PROTEIN_KINASE_DOM"/>
    <property type="match status" value="1"/>
</dbReference>
<keyword evidence="4" id="KW-0418">Kinase</keyword>
<name>A0A164NN03_9AGAM</name>
<evidence type="ECO:0000256" key="1">
    <source>
        <dbReference type="ARBA" id="ARBA00022741"/>
    </source>
</evidence>
<protein>
    <submittedName>
        <fullName evidence="4">Kinase-like protein</fullName>
    </submittedName>
</protein>
<dbReference type="STRING" id="1314777.A0A164NN03"/>
<feature type="domain" description="Protein kinase" evidence="3">
    <location>
        <begin position="1"/>
        <end position="169"/>
    </location>
</feature>
<reference evidence="4 5" key="1">
    <citation type="journal article" date="2016" name="Mol. Biol. Evol.">
        <title>Comparative Genomics of Early-Diverging Mushroom-Forming Fungi Provides Insights into the Origins of Lignocellulose Decay Capabilities.</title>
        <authorList>
            <person name="Nagy L.G."/>
            <person name="Riley R."/>
            <person name="Tritt A."/>
            <person name="Adam C."/>
            <person name="Daum C."/>
            <person name="Floudas D."/>
            <person name="Sun H."/>
            <person name="Yadav J.S."/>
            <person name="Pangilinan J."/>
            <person name="Larsson K.H."/>
            <person name="Matsuura K."/>
            <person name="Barry K."/>
            <person name="Labutti K."/>
            <person name="Kuo R."/>
            <person name="Ohm R.A."/>
            <person name="Bhattacharya S.S."/>
            <person name="Shirouzu T."/>
            <person name="Yoshinaga Y."/>
            <person name="Martin F.M."/>
            <person name="Grigoriev I.V."/>
            <person name="Hibbett D.S."/>
        </authorList>
    </citation>
    <scope>NUCLEOTIDE SEQUENCE [LARGE SCALE GENOMIC DNA]</scope>
    <source>
        <strain evidence="4 5">HHB9708</strain>
    </source>
</reference>
<dbReference type="GO" id="GO:0005524">
    <property type="term" value="F:ATP binding"/>
    <property type="evidence" value="ECO:0007669"/>
    <property type="project" value="UniProtKB-KW"/>
</dbReference>
<dbReference type="AlphaFoldDB" id="A0A164NN03"/>
<evidence type="ECO:0000256" key="2">
    <source>
        <dbReference type="ARBA" id="ARBA00022840"/>
    </source>
</evidence>
<dbReference type="InterPro" id="IPR008271">
    <property type="entry name" value="Ser/Thr_kinase_AS"/>
</dbReference>
<dbReference type="PANTHER" id="PTHR44329:SF298">
    <property type="entry name" value="MIXED LINEAGE KINASE DOMAIN-LIKE PROTEIN"/>
    <property type="match status" value="1"/>
</dbReference>
<dbReference type="SMART" id="SM00220">
    <property type="entry name" value="S_TKc"/>
    <property type="match status" value="1"/>
</dbReference>
<keyword evidence="2" id="KW-0067">ATP-binding</keyword>
<evidence type="ECO:0000313" key="5">
    <source>
        <dbReference type="Proteomes" id="UP000076722"/>
    </source>
</evidence>
<evidence type="ECO:0000313" key="4">
    <source>
        <dbReference type="EMBL" id="KZS87862.1"/>
    </source>
</evidence>
<keyword evidence="5" id="KW-1185">Reference proteome</keyword>
<keyword evidence="1" id="KW-0547">Nucleotide-binding</keyword>
<dbReference type="Pfam" id="PF00069">
    <property type="entry name" value="Pkinase"/>
    <property type="match status" value="1"/>
</dbReference>
<dbReference type="Proteomes" id="UP000076722">
    <property type="component" value="Unassembled WGS sequence"/>
</dbReference>
<gene>
    <name evidence="4" type="ORF">SISNIDRAFT_419045</name>
</gene>
<dbReference type="Gene3D" id="1.10.510.10">
    <property type="entry name" value="Transferase(Phosphotransferase) domain 1"/>
    <property type="match status" value="1"/>
</dbReference>
<dbReference type="PROSITE" id="PS00108">
    <property type="entry name" value="PROTEIN_KINASE_ST"/>
    <property type="match status" value="1"/>
</dbReference>
<dbReference type="GO" id="GO:0004674">
    <property type="term" value="F:protein serine/threonine kinase activity"/>
    <property type="evidence" value="ECO:0007669"/>
    <property type="project" value="TreeGrafter"/>
</dbReference>
<dbReference type="InterPro" id="IPR011009">
    <property type="entry name" value="Kinase-like_dom_sf"/>
</dbReference>
<dbReference type="InterPro" id="IPR051681">
    <property type="entry name" value="Ser/Thr_Kinases-Pseudokinases"/>
</dbReference>
<feature type="non-terminal residue" evidence="4">
    <location>
        <position position="1"/>
    </location>
</feature>
<dbReference type="PANTHER" id="PTHR44329">
    <property type="entry name" value="SERINE/THREONINE-PROTEIN KINASE TNNI3K-RELATED"/>
    <property type="match status" value="1"/>
</dbReference>
<dbReference type="InterPro" id="IPR000719">
    <property type="entry name" value="Prot_kinase_dom"/>
</dbReference>
<sequence>KEIAIWSSLDHINVLPFKGFCFFPLGHQDSEDSLFSLVSPWMTHRTIRDYLTEHPKADRIALMIGITDGLNYLHGMDVVHADLKGGNIFITEKGEPVLADFGLSKLQGLDPIFRNDSITSSTSALKGTARFMAPELFGLDNPPDSKPPKPDMASDVWALGCVMLVRLNF</sequence>
<dbReference type="EMBL" id="KV419443">
    <property type="protein sequence ID" value="KZS87862.1"/>
    <property type="molecule type" value="Genomic_DNA"/>
</dbReference>
<dbReference type="SUPFAM" id="SSF56112">
    <property type="entry name" value="Protein kinase-like (PK-like)"/>
    <property type="match status" value="1"/>
</dbReference>
<organism evidence="4 5">
    <name type="scientific">Sistotremastrum niveocremeum HHB9708</name>
    <dbReference type="NCBI Taxonomy" id="1314777"/>
    <lineage>
        <taxon>Eukaryota</taxon>
        <taxon>Fungi</taxon>
        <taxon>Dikarya</taxon>
        <taxon>Basidiomycota</taxon>
        <taxon>Agaricomycotina</taxon>
        <taxon>Agaricomycetes</taxon>
        <taxon>Sistotremastrales</taxon>
        <taxon>Sistotremastraceae</taxon>
        <taxon>Sertulicium</taxon>
        <taxon>Sertulicium niveocremeum</taxon>
    </lineage>
</organism>
<evidence type="ECO:0000259" key="3">
    <source>
        <dbReference type="PROSITE" id="PS50011"/>
    </source>
</evidence>
<keyword evidence="4" id="KW-0808">Transferase</keyword>
<accession>A0A164NN03</accession>